<dbReference type="InterPro" id="IPR046341">
    <property type="entry name" value="SET_dom_sf"/>
</dbReference>
<dbReference type="EMBL" id="LSMT01000457">
    <property type="protein sequence ID" value="PFX17661.1"/>
    <property type="molecule type" value="Genomic_DNA"/>
</dbReference>
<dbReference type="Proteomes" id="UP000225706">
    <property type="component" value="Unassembled WGS sequence"/>
</dbReference>
<evidence type="ECO:0000313" key="2">
    <source>
        <dbReference type="EMBL" id="PFX17661.1"/>
    </source>
</evidence>
<dbReference type="InterPro" id="IPR001214">
    <property type="entry name" value="SET_dom"/>
</dbReference>
<gene>
    <name evidence="2" type="primary">Ehmt2</name>
    <name evidence="2" type="ORF">AWC38_SpisGene17994</name>
</gene>
<sequence>MESLTEISKSQPHAAYVAFTKGFKSKFTYYLRTIESFEEYVDPIEEVIHTSFLPSLFGRAEPLPEEVEELVNLSPAQGGIGIPDLKRESPKQFKASCDITALHVNSIVTQSSTIPARELIEERKREINAQRRAAAKSRIDRIDESLSPDLLQSEPQTRDKGASSWLNATPIEEHGLVLNKREFRDSLCLCYNLPLPNLRWGVRSLTEIPQGSFVCEYTGDLISDTEADARDDDDYLFDLDCKENAHELYCIDAKHYGNISRFINHSCEPNVFPIRVFIHHRDLRFPRIAFFALKEINVHDEICFNYGDRFWSVKRKEFFCECATPSCKYRDHNG</sequence>
<dbReference type="PANTHER" id="PTHR46307">
    <property type="entry name" value="G9A, ISOFORM B"/>
    <property type="match status" value="1"/>
</dbReference>
<evidence type="ECO:0000259" key="1">
    <source>
        <dbReference type="PROSITE" id="PS50280"/>
    </source>
</evidence>
<dbReference type="Pfam" id="PF00856">
    <property type="entry name" value="SET"/>
    <property type="match status" value="1"/>
</dbReference>
<dbReference type="GO" id="GO:0032259">
    <property type="term" value="P:methylation"/>
    <property type="evidence" value="ECO:0007669"/>
    <property type="project" value="UniProtKB-KW"/>
</dbReference>
<dbReference type="GO" id="GO:0005634">
    <property type="term" value="C:nucleus"/>
    <property type="evidence" value="ECO:0007669"/>
    <property type="project" value="TreeGrafter"/>
</dbReference>
<dbReference type="InterPro" id="IPR043550">
    <property type="entry name" value="EHMT1/EHMT2"/>
</dbReference>
<proteinExistence type="predicted"/>
<dbReference type="AlphaFoldDB" id="A0A2B4RJ69"/>
<dbReference type="OrthoDB" id="5792673at2759"/>
<organism evidence="2 3">
    <name type="scientific">Stylophora pistillata</name>
    <name type="common">Smooth cauliflower coral</name>
    <dbReference type="NCBI Taxonomy" id="50429"/>
    <lineage>
        <taxon>Eukaryota</taxon>
        <taxon>Metazoa</taxon>
        <taxon>Cnidaria</taxon>
        <taxon>Anthozoa</taxon>
        <taxon>Hexacorallia</taxon>
        <taxon>Scleractinia</taxon>
        <taxon>Astrocoeniina</taxon>
        <taxon>Pocilloporidae</taxon>
        <taxon>Stylophora</taxon>
    </lineage>
</organism>
<name>A0A2B4RJ69_STYPI</name>
<keyword evidence="3" id="KW-1185">Reference proteome</keyword>
<keyword evidence="2" id="KW-0808">Transferase</keyword>
<dbReference type="GO" id="GO:0046974">
    <property type="term" value="F:histone H3K9 methyltransferase activity"/>
    <property type="evidence" value="ECO:0007669"/>
    <property type="project" value="TreeGrafter"/>
</dbReference>
<comment type="caution">
    <text evidence="2">The sequence shown here is derived from an EMBL/GenBank/DDBJ whole genome shotgun (WGS) entry which is preliminary data.</text>
</comment>
<dbReference type="SMART" id="SM00317">
    <property type="entry name" value="SET"/>
    <property type="match status" value="1"/>
</dbReference>
<dbReference type="GO" id="GO:0000785">
    <property type="term" value="C:chromatin"/>
    <property type="evidence" value="ECO:0007669"/>
    <property type="project" value="TreeGrafter"/>
</dbReference>
<dbReference type="PROSITE" id="PS50280">
    <property type="entry name" value="SET"/>
    <property type="match status" value="1"/>
</dbReference>
<accession>A0A2B4RJ69</accession>
<keyword evidence="2" id="KW-0489">Methyltransferase</keyword>
<reference evidence="3" key="1">
    <citation type="journal article" date="2017" name="bioRxiv">
        <title>Comparative analysis of the genomes of Stylophora pistillata and Acropora digitifera provides evidence for extensive differences between species of corals.</title>
        <authorList>
            <person name="Voolstra C.R."/>
            <person name="Li Y."/>
            <person name="Liew Y.J."/>
            <person name="Baumgarten S."/>
            <person name="Zoccola D."/>
            <person name="Flot J.-F."/>
            <person name="Tambutte S."/>
            <person name="Allemand D."/>
            <person name="Aranda M."/>
        </authorList>
    </citation>
    <scope>NUCLEOTIDE SEQUENCE [LARGE SCALE GENOMIC DNA]</scope>
</reference>
<feature type="domain" description="SET" evidence="1">
    <location>
        <begin position="185"/>
        <end position="307"/>
    </location>
</feature>
<dbReference type="SUPFAM" id="SSF82199">
    <property type="entry name" value="SET domain"/>
    <property type="match status" value="1"/>
</dbReference>
<protein>
    <submittedName>
        <fullName evidence="2">Histone-lysine N-methyltransferase EHMT2</fullName>
    </submittedName>
</protein>
<dbReference type="Gene3D" id="2.170.270.10">
    <property type="entry name" value="SET domain"/>
    <property type="match status" value="1"/>
</dbReference>
<dbReference type="STRING" id="50429.A0A2B4RJ69"/>
<dbReference type="GO" id="GO:0002039">
    <property type="term" value="F:p53 binding"/>
    <property type="evidence" value="ECO:0007669"/>
    <property type="project" value="InterPro"/>
</dbReference>
<dbReference type="PANTHER" id="PTHR46307:SF4">
    <property type="entry name" value="G9A, ISOFORM B"/>
    <property type="match status" value="1"/>
</dbReference>
<dbReference type="GO" id="GO:0000122">
    <property type="term" value="P:negative regulation of transcription by RNA polymerase II"/>
    <property type="evidence" value="ECO:0007669"/>
    <property type="project" value="TreeGrafter"/>
</dbReference>
<evidence type="ECO:0000313" key="3">
    <source>
        <dbReference type="Proteomes" id="UP000225706"/>
    </source>
</evidence>